<evidence type="ECO:0000256" key="2">
    <source>
        <dbReference type="ARBA" id="ARBA00022475"/>
    </source>
</evidence>
<comment type="function">
    <text evidence="7">Catalyzes the transfer of the diacylglyceryl group from phosphatidylglycerol to the sulfhydryl group of the N-terminal cysteine of a prolipoprotein, the first step in the formation of mature lipoproteins.</text>
</comment>
<keyword evidence="2 7" id="KW-1003">Cell membrane</keyword>
<dbReference type="InterPro" id="IPR001640">
    <property type="entry name" value="Lgt"/>
</dbReference>
<dbReference type="HAMAP" id="MF_01147">
    <property type="entry name" value="Lgt"/>
    <property type="match status" value="1"/>
</dbReference>
<gene>
    <name evidence="7" type="primary">lgt</name>
    <name evidence="8" type="ORF">A3D72_02350</name>
</gene>
<dbReference type="GO" id="GO:0042158">
    <property type="term" value="P:lipoprotein biosynthetic process"/>
    <property type="evidence" value="ECO:0007669"/>
    <property type="project" value="UniProtKB-UniRule"/>
</dbReference>
<dbReference type="Pfam" id="PF01790">
    <property type="entry name" value="LGT"/>
    <property type="match status" value="1"/>
</dbReference>
<dbReference type="GO" id="GO:0008961">
    <property type="term" value="F:phosphatidylglycerol-prolipoprotein diacylglyceryl transferase activity"/>
    <property type="evidence" value="ECO:0007669"/>
    <property type="project" value="UniProtKB-UniRule"/>
</dbReference>
<protein>
    <recommendedName>
        <fullName evidence="7">Phosphatidylglycerol--prolipoprotein diacylglyceryl transferase</fullName>
        <ecNumber evidence="7">2.5.1.145</ecNumber>
    </recommendedName>
</protein>
<name>A0A1F7U481_9BACT</name>
<proteinExistence type="inferred from homology"/>
<feature type="binding site" evidence="7">
    <location>
        <position position="135"/>
    </location>
    <ligand>
        <name>a 1,2-diacyl-sn-glycero-3-phospho-(1'-sn-glycerol)</name>
        <dbReference type="ChEBI" id="CHEBI:64716"/>
    </ligand>
</feature>
<feature type="transmembrane region" description="Helical" evidence="7">
    <location>
        <begin position="190"/>
        <end position="208"/>
    </location>
</feature>
<evidence type="ECO:0000256" key="5">
    <source>
        <dbReference type="ARBA" id="ARBA00022989"/>
    </source>
</evidence>
<sequence>MIPYFQIVSFEIGPLTVYVWGLAVALGFLLATAIARARIERRGLSGEAVTSLAVWIIIGSVIGARLVHAAAYQPEIYLADPWEIFRVWNGGLSSTGGFLGGTAAAFLFFRRRLLPLPSYADAVITAFPWGWAVGRLGCFLTHLHPGLRSDFFLAVRFPDGPRLDMGLIEILNALGMAVVIALTRRWFRRDGQAVMIGIAWYSIVRFLTDFLRADDLPMSDIRYSGLTPAQYAMVLLFVVAVIIFLRSRKRPAVSYVP</sequence>
<dbReference type="AlphaFoldDB" id="A0A1F7U481"/>
<keyword evidence="3 7" id="KW-0808">Transferase</keyword>
<keyword evidence="6 7" id="KW-0472">Membrane</keyword>
<feature type="transmembrane region" description="Helical" evidence="7">
    <location>
        <begin position="163"/>
        <end position="183"/>
    </location>
</feature>
<evidence type="ECO:0000256" key="4">
    <source>
        <dbReference type="ARBA" id="ARBA00022692"/>
    </source>
</evidence>
<comment type="caution">
    <text evidence="8">The sequence shown here is derived from an EMBL/GenBank/DDBJ whole genome shotgun (WGS) entry which is preliminary data.</text>
</comment>
<organism evidence="8 9">
    <name type="scientific">Candidatus Uhrbacteria bacterium RIFCSPHIGHO2_02_FULL_57_19</name>
    <dbReference type="NCBI Taxonomy" id="1802391"/>
    <lineage>
        <taxon>Bacteria</taxon>
        <taxon>Candidatus Uhriibacteriota</taxon>
    </lineage>
</organism>
<comment type="pathway">
    <text evidence="7">Protein modification; lipoprotein biosynthesis (diacylglyceryl transfer).</text>
</comment>
<dbReference type="Proteomes" id="UP000176303">
    <property type="component" value="Unassembled WGS sequence"/>
</dbReference>
<evidence type="ECO:0000313" key="9">
    <source>
        <dbReference type="Proteomes" id="UP000176303"/>
    </source>
</evidence>
<dbReference type="PANTHER" id="PTHR30589">
    <property type="entry name" value="PROLIPOPROTEIN DIACYLGLYCERYL TRANSFERASE"/>
    <property type="match status" value="1"/>
</dbReference>
<keyword evidence="4 7" id="KW-0812">Transmembrane</keyword>
<feature type="transmembrane region" description="Helical" evidence="7">
    <location>
        <begin position="228"/>
        <end position="245"/>
    </location>
</feature>
<evidence type="ECO:0000256" key="1">
    <source>
        <dbReference type="ARBA" id="ARBA00007150"/>
    </source>
</evidence>
<dbReference type="EC" id="2.5.1.145" evidence="7"/>
<dbReference type="EMBL" id="MGDZ01000043">
    <property type="protein sequence ID" value="OGL73039.1"/>
    <property type="molecule type" value="Genomic_DNA"/>
</dbReference>
<feature type="transmembrane region" description="Helical" evidence="7">
    <location>
        <begin position="49"/>
        <end position="67"/>
    </location>
</feature>
<reference evidence="8 9" key="1">
    <citation type="journal article" date="2016" name="Nat. Commun.">
        <title>Thousands of microbial genomes shed light on interconnected biogeochemical processes in an aquifer system.</title>
        <authorList>
            <person name="Anantharaman K."/>
            <person name="Brown C.T."/>
            <person name="Hug L.A."/>
            <person name="Sharon I."/>
            <person name="Castelle C.J."/>
            <person name="Probst A.J."/>
            <person name="Thomas B.C."/>
            <person name="Singh A."/>
            <person name="Wilkins M.J."/>
            <person name="Karaoz U."/>
            <person name="Brodie E.L."/>
            <person name="Williams K.H."/>
            <person name="Hubbard S.S."/>
            <person name="Banfield J.F."/>
        </authorList>
    </citation>
    <scope>NUCLEOTIDE SEQUENCE [LARGE SCALE GENOMIC DNA]</scope>
</reference>
<evidence type="ECO:0000313" key="8">
    <source>
        <dbReference type="EMBL" id="OGL73039.1"/>
    </source>
</evidence>
<comment type="subcellular location">
    <subcellularLocation>
        <location evidence="7">Cell membrane</location>
        <topology evidence="7">Multi-pass membrane protein</topology>
    </subcellularLocation>
</comment>
<accession>A0A1F7U481</accession>
<dbReference type="STRING" id="1802391.A3D72_02350"/>
<evidence type="ECO:0000256" key="6">
    <source>
        <dbReference type="ARBA" id="ARBA00023136"/>
    </source>
</evidence>
<comment type="similarity">
    <text evidence="1 7">Belongs to the Lgt family.</text>
</comment>
<feature type="transmembrane region" description="Helical" evidence="7">
    <location>
        <begin position="17"/>
        <end position="37"/>
    </location>
</feature>
<dbReference type="PANTHER" id="PTHR30589:SF0">
    <property type="entry name" value="PHOSPHATIDYLGLYCEROL--PROLIPOPROTEIN DIACYLGLYCERYL TRANSFERASE"/>
    <property type="match status" value="1"/>
</dbReference>
<dbReference type="GO" id="GO:0005886">
    <property type="term" value="C:plasma membrane"/>
    <property type="evidence" value="ECO:0007669"/>
    <property type="project" value="UniProtKB-SubCell"/>
</dbReference>
<feature type="transmembrane region" description="Helical" evidence="7">
    <location>
        <begin position="87"/>
        <end position="109"/>
    </location>
</feature>
<evidence type="ECO:0000256" key="3">
    <source>
        <dbReference type="ARBA" id="ARBA00022679"/>
    </source>
</evidence>
<feature type="transmembrane region" description="Helical" evidence="7">
    <location>
        <begin position="121"/>
        <end position="143"/>
    </location>
</feature>
<dbReference type="UniPathway" id="UPA00664"/>
<evidence type="ECO:0000256" key="7">
    <source>
        <dbReference type="HAMAP-Rule" id="MF_01147"/>
    </source>
</evidence>
<comment type="catalytic activity">
    <reaction evidence="7">
        <text>L-cysteinyl-[prolipoprotein] + a 1,2-diacyl-sn-glycero-3-phospho-(1'-sn-glycerol) = an S-1,2-diacyl-sn-glyceryl-L-cysteinyl-[prolipoprotein] + sn-glycerol 1-phosphate + H(+)</text>
        <dbReference type="Rhea" id="RHEA:56712"/>
        <dbReference type="Rhea" id="RHEA-COMP:14679"/>
        <dbReference type="Rhea" id="RHEA-COMP:14680"/>
        <dbReference type="ChEBI" id="CHEBI:15378"/>
        <dbReference type="ChEBI" id="CHEBI:29950"/>
        <dbReference type="ChEBI" id="CHEBI:57685"/>
        <dbReference type="ChEBI" id="CHEBI:64716"/>
        <dbReference type="ChEBI" id="CHEBI:140658"/>
        <dbReference type="EC" id="2.5.1.145"/>
    </reaction>
</comment>
<keyword evidence="5 7" id="KW-1133">Transmembrane helix</keyword>